<dbReference type="SUPFAM" id="SSF56801">
    <property type="entry name" value="Acetyl-CoA synthetase-like"/>
    <property type="match status" value="1"/>
</dbReference>
<feature type="domain" description="AMP-dependent synthetase/ligase" evidence="1">
    <location>
        <begin position="70"/>
        <end position="466"/>
    </location>
</feature>
<evidence type="ECO:0000313" key="2">
    <source>
        <dbReference type="EMBL" id="KAG9390056.1"/>
    </source>
</evidence>
<protein>
    <submittedName>
        <fullName evidence="2">AMP-binding enzyme</fullName>
    </submittedName>
</protein>
<dbReference type="OrthoDB" id="1700726at2759"/>
<dbReference type="InterPro" id="IPR020845">
    <property type="entry name" value="AMP-binding_CS"/>
</dbReference>
<name>A0A8J6DZ78_9EUKA</name>
<dbReference type="Proteomes" id="UP000717585">
    <property type="component" value="Unassembled WGS sequence"/>
</dbReference>
<evidence type="ECO:0000313" key="3">
    <source>
        <dbReference type="Proteomes" id="UP000717585"/>
    </source>
</evidence>
<dbReference type="GO" id="GO:0004467">
    <property type="term" value="F:long-chain fatty acid-CoA ligase activity"/>
    <property type="evidence" value="ECO:0007669"/>
    <property type="project" value="TreeGrafter"/>
</dbReference>
<dbReference type="InterPro" id="IPR000873">
    <property type="entry name" value="AMP-dep_synth/lig_dom"/>
</dbReference>
<dbReference type="GO" id="GO:0005783">
    <property type="term" value="C:endoplasmic reticulum"/>
    <property type="evidence" value="ECO:0007669"/>
    <property type="project" value="TreeGrafter"/>
</dbReference>
<reference evidence="2" key="1">
    <citation type="submission" date="2021-05" db="EMBL/GenBank/DDBJ databases">
        <title>A free-living protist that lacks canonical eukaryotic 1 DNA replication and segregation systems.</title>
        <authorList>
            <person name="Salas-Leiva D.E."/>
            <person name="Tromer E.C."/>
            <person name="Curtis B.A."/>
            <person name="Jerlstrom-Hultqvist J."/>
            <person name="Kolisko M."/>
            <person name="Yi Z."/>
            <person name="Salas-Leiva J.S."/>
            <person name="Gallot-Lavallee L."/>
            <person name="Kops G.J.P.L."/>
            <person name="Archibald J.M."/>
            <person name="Simpson A.G.B."/>
            <person name="Roger A.J."/>
        </authorList>
    </citation>
    <scope>NUCLEOTIDE SEQUENCE</scope>
    <source>
        <strain evidence="2">BICM</strain>
    </source>
</reference>
<sequence>MTDTSTIHNAEVPFLPDPVDPSVHITTLWENWSSAARRYGDRKFCGNREVLPDGSLGEYVFEDMHVIGRQLERLSTVFTKTFGLEQGDRVSIFTPNCKEWVLAEQAANRNSIVTVPFYDSLTAKEINYILAHAAVSAVVCSAKRARTILTALTMKTGIQEQIVVKNVVVIQPKTELKSDLLAELEALGEERGIRTTFLYDIIETVDDITPPNPPQPADVASIIYTSGTTGVPKGVVLTHSNFIAAVYGYYTHGIPQLNEKAVYFSYLPLAHVLERAIFAVGVYVTGTVCFYSGSLDDILTDIGMAKPNIFVGVPRVYTRIFDGVMKKVGAESMLKQSIFKLALKYKMARMRRTGAILSVFDKIFKELRAGFGNNLQLFISGGAPLSEKVQEFMSAAFSAHFIQGYGLTECVAGCCVQDVGDTSVTNVGPAVPNMELKLAPVPEMGYEGGDAGEIMLRGPAVFGEYYHNDEETKRAFDEEGWFATGDIARFVDGKKVSIVDRKKNIFKLSQGEYVSPENLEAIYGNAALVDQMWVHGSSDESKLVAVISVDLPTVVEMLGCTTEEAAKIVDGQDPRLVARLTEDFDKYRAEEKLPSFMRIASFHLTSEMFDPSNELLTATFKLRRNKFVEYFKEEVEAMYKSMRH</sequence>
<dbReference type="PROSITE" id="PS00455">
    <property type="entry name" value="AMP_BINDING"/>
    <property type="match status" value="1"/>
</dbReference>
<organism evidence="2 3">
    <name type="scientific">Carpediemonas membranifera</name>
    <dbReference type="NCBI Taxonomy" id="201153"/>
    <lineage>
        <taxon>Eukaryota</taxon>
        <taxon>Metamonada</taxon>
        <taxon>Carpediemonas-like organisms</taxon>
        <taxon>Carpediemonas</taxon>
    </lineage>
</organism>
<keyword evidence="3" id="KW-1185">Reference proteome</keyword>
<accession>A0A8J6DZ78</accession>
<dbReference type="PANTHER" id="PTHR43272:SF3">
    <property type="entry name" value="LONG CHAIN ACYL-COA SYNTHETASE 4"/>
    <property type="match status" value="1"/>
</dbReference>
<comment type="caution">
    <text evidence="2">The sequence shown here is derived from an EMBL/GenBank/DDBJ whole genome shotgun (WGS) entry which is preliminary data.</text>
</comment>
<dbReference type="PANTHER" id="PTHR43272">
    <property type="entry name" value="LONG-CHAIN-FATTY-ACID--COA LIGASE"/>
    <property type="match status" value="1"/>
</dbReference>
<evidence type="ECO:0000259" key="1">
    <source>
        <dbReference type="Pfam" id="PF00501"/>
    </source>
</evidence>
<dbReference type="Pfam" id="PF00501">
    <property type="entry name" value="AMP-binding"/>
    <property type="match status" value="1"/>
</dbReference>
<gene>
    <name evidence="2" type="ORF">J8273_8093</name>
</gene>
<dbReference type="Gene3D" id="3.40.50.12780">
    <property type="entry name" value="N-terminal domain of ligase-like"/>
    <property type="match status" value="1"/>
</dbReference>
<dbReference type="InterPro" id="IPR042099">
    <property type="entry name" value="ANL_N_sf"/>
</dbReference>
<dbReference type="EMBL" id="JAHDYR010000066">
    <property type="protein sequence ID" value="KAG9390056.1"/>
    <property type="molecule type" value="Genomic_DNA"/>
</dbReference>
<dbReference type="GO" id="GO:0016020">
    <property type="term" value="C:membrane"/>
    <property type="evidence" value="ECO:0007669"/>
    <property type="project" value="TreeGrafter"/>
</dbReference>
<dbReference type="AlphaFoldDB" id="A0A8J6DZ78"/>
<proteinExistence type="predicted"/>